<dbReference type="AlphaFoldDB" id="A0AAE0YL92"/>
<keyword evidence="2" id="KW-1185">Reference proteome</keyword>
<accession>A0AAE0YL92</accession>
<proteinExistence type="predicted"/>
<reference evidence="1" key="1">
    <citation type="journal article" date="2023" name="G3 (Bethesda)">
        <title>A reference genome for the long-term kleptoplast-retaining sea slug Elysia crispata morphotype clarki.</title>
        <authorList>
            <person name="Eastman K.E."/>
            <person name="Pendleton A.L."/>
            <person name="Shaikh M.A."/>
            <person name="Suttiyut T."/>
            <person name="Ogas R."/>
            <person name="Tomko P."/>
            <person name="Gavelis G."/>
            <person name="Widhalm J.R."/>
            <person name="Wisecaver J.H."/>
        </authorList>
    </citation>
    <scope>NUCLEOTIDE SEQUENCE</scope>
    <source>
        <strain evidence="1">ECLA1</strain>
    </source>
</reference>
<gene>
    <name evidence="1" type="ORF">RRG08_018368</name>
</gene>
<organism evidence="1 2">
    <name type="scientific">Elysia crispata</name>
    <name type="common">lettuce slug</name>
    <dbReference type="NCBI Taxonomy" id="231223"/>
    <lineage>
        <taxon>Eukaryota</taxon>
        <taxon>Metazoa</taxon>
        <taxon>Spiralia</taxon>
        <taxon>Lophotrochozoa</taxon>
        <taxon>Mollusca</taxon>
        <taxon>Gastropoda</taxon>
        <taxon>Heterobranchia</taxon>
        <taxon>Euthyneura</taxon>
        <taxon>Panpulmonata</taxon>
        <taxon>Sacoglossa</taxon>
        <taxon>Placobranchoidea</taxon>
        <taxon>Plakobranchidae</taxon>
        <taxon>Elysia</taxon>
    </lineage>
</organism>
<evidence type="ECO:0000313" key="2">
    <source>
        <dbReference type="Proteomes" id="UP001283361"/>
    </source>
</evidence>
<evidence type="ECO:0000313" key="1">
    <source>
        <dbReference type="EMBL" id="KAK3750071.1"/>
    </source>
</evidence>
<sequence length="76" mass="8717">MDDYKREIIELVGDRPLLRDPKNPESVVLWPREGENMYFQMSGISRWLHDILQSAPTVPLDLITTSSYVAEPLVSS</sequence>
<dbReference type="Proteomes" id="UP001283361">
    <property type="component" value="Unassembled WGS sequence"/>
</dbReference>
<comment type="caution">
    <text evidence="1">The sequence shown here is derived from an EMBL/GenBank/DDBJ whole genome shotgun (WGS) entry which is preliminary data.</text>
</comment>
<protein>
    <submittedName>
        <fullName evidence="1">Uncharacterized protein</fullName>
    </submittedName>
</protein>
<name>A0AAE0YL92_9GAST</name>
<dbReference type="EMBL" id="JAWDGP010005910">
    <property type="protein sequence ID" value="KAK3750071.1"/>
    <property type="molecule type" value="Genomic_DNA"/>
</dbReference>